<protein>
    <submittedName>
        <fullName evidence="1">Uncharacterized protein</fullName>
    </submittedName>
</protein>
<gene>
    <name evidence="1" type="ORF">MSG28_005205</name>
</gene>
<name>A0ACC0JQD3_CHOFU</name>
<evidence type="ECO:0000313" key="2">
    <source>
        <dbReference type="Proteomes" id="UP001064048"/>
    </source>
</evidence>
<organism evidence="1 2">
    <name type="scientific">Choristoneura fumiferana</name>
    <name type="common">Spruce budworm moth</name>
    <name type="synonym">Archips fumiferana</name>
    <dbReference type="NCBI Taxonomy" id="7141"/>
    <lineage>
        <taxon>Eukaryota</taxon>
        <taxon>Metazoa</taxon>
        <taxon>Ecdysozoa</taxon>
        <taxon>Arthropoda</taxon>
        <taxon>Hexapoda</taxon>
        <taxon>Insecta</taxon>
        <taxon>Pterygota</taxon>
        <taxon>Neoptera</taxon>
        <taxon>Endopterygota</taxon>
        <taxon>Lepidoptera</taxon>
        <taxon>Glossata</taxon>
        <taxon>Ditrysia</taxon>
        <taxon>Tortricoidea</taxon>
        <taxon>Tortricidae</taxon>
        <taxon>Tortricinae</taxon>
        <taxon>Choristoneura</taxon>
    </lineage>
</organism>
<accession>A0ACC0JQD3</accession>
<reference evidence="1 2" key="1">
    <citation type="journal article" date="2022" name="Genome Biol. Evol.">
        <title>The Spruce Budworm Genome: Reconstructing the Evolutionary History of Antifreeze Proteins.</title>
        <authorList>
            <person name="Beliveau C."/>
            <person name="Gagne P."/>
            <person name="Picq S."/>
            <person name="Vernygora O."/>
            <person name="Keeling C.I."/>
            <person name="Pinkney K."/>
            <person name="Doucet D."/>
            <person name="Wen F."/>
            <person name="Johnston J.S."/>
            <person name="Maaroufi H."/>
            <person name="Boyle B."/>
            <person name="Laroche J."/>
            <person name="Dewar K."/>
            <person name="Juretic N."/>
            <person name="Blackburn G."/>
            <person name="Nisole A."/>
            <person name="Brunet B."/>
            <person name="Brandao M."/>
            <person name="Lumley L."/>
            <person name="Duan J."/>
            <person name="Quan G."/>
            <person name="Lucarotti C.J."/>
            <person name="Roe A.D."/>
            <person name="Sperling F.A.H."/>
            <person name="Levesque R.C."/>
            <person name="Cusson M."/>
        </authorList>
    </citation>
    <scope>NUCLEOTIDE SEQUENCE [LARGE SCALE GENOMIC DNA]</scope>
    <source>
        <strain evidence="1">Glfc:IPQL:Cfum</strain>
    </source>
</reference>
<dbReference type="Proteomes" id="UP001064048">
    <property type="component" value="Chromosome 8"/>
</dbReference>
<dbReference type="EMBL" id="CM046108">
    <property type="protein sequence ID" value="KAI8426352.1"/>
    <property type="molecule type" value="Genomic_DNA"/>
</dbReference>
<proteinExistence type="predicted"/>
<evidence type="ECO:0000313" key="1">
    <source>
        <dbReference type="EMBL" id="KAI8426352.1"/>
    </source>
</evidence>
<comment type="caution">
    <text evidence="1">The sequence shown here is derived from an EMBL/GenBank/DDBJ whole genome shotgun (WGS) entry which is preliminary data.</text>
</comment>
<sequence>MIQWKTTLQLNAGNNTVTTRTISIKKGIYQGDSLSPMWFCLALNPLSHLLNNSRVGYNFRNTPTDTRISHLIYMDDIKLYAKTDKAMKKLIEITATFSNDINMEFGIEKCKTLHIVKGKIQPGMLGPADLIFKSFGVCEPEPSELSFKVVTKRYNRTTNVLDIDISTPYPLDDSIVLELNACAKKEGGYKPGSFHMKDKYCTVLKTMLGDLFDIILNIAGRDDCPIPEGTYEIHDFYFDNSKFTVPQIYGEYRTEGLVYKDDVLIACYYFFFDIIPKAQE</sequence>
<keyword evidence="2" id="KW-1185">Reference proteome</keyword>